<dbReference type="EMBL" id="KB297228">
    <property type="protein sequence ID" value="ELU10848.1"/>
    <property type="molecule type" value="Genomic_DNA"/>
</dbReference>
<dbReference type="AlphaFoldDB" id="R7UW40"/>
<evidence type="ECO:0000313" key="3">
    <source>
        <dbReference type="EnsemblMetazoa" id="CapteP197873"/>
    </source>
</evidence>
<dbReference type="Proteomes" id="UP000014760">
    <property type="component" value="Unassembled WGS sequence"/>
</dbReference>
<keyword evidence="4" id="KW-1185">Reference proteome</keyword>
<gene>
    <name evidence="2" type="ORF">CAPTEDRAFT_197873</name>
</gene>
<evidence type="ECO:0000313" key="2">
    <source>
        <dbReference type="EMBL" id="ELU10848.1"/>
    </source>
</evidence>
<reference evidence="2 4" key="2">
    <citation type="journal article" date="2013" name="Nature">
        <title>Insights into bilaterian evolution from three spiralian genomes.</title>
        <authorList>
            <person name="Simakov O."/>
            <person name="Marletaz F."/>
            <person name="Cho S.J."/>
            <person name="Edsinger-Gonzales E."/>
            <person name="Havlak P."/>
            <person name="Hellsten U."/>
            <person name="Kuo D.H."/>
            <person name="Larsson T."/>
            <person name="Lv J."/>
            <person name="Arendt D."/>
            <person name="Savage R."/>
            <person name="Osoegawa K."/>
            <person name="de Jong P."/>
            <person name="Grimwood J."/>
            <person name="Chapman J.A."/>
            <person name="Shapiro H."/>
            <person name="Aerts A."/>
            <person name="Otillar R.P."/>
            <person name="Terry A.Y."/>
            <person name="Boore J.L."/>
            <person name="Grigoriev I.V."/>
            <person name="Lindberg D.R."/>
            <person name="Seaver E.C."/>
            <person name="Weisblat D.A."/>
            <person name="Putnam N.H."/>
            <person name="Rokhsar D.S."/>
        </authorList>
    </citation>
    <scope>NUCLEOTIDE SEQUENCE</scope>
    <source>
        <strain evidence="2 4">I ESC-2004</strain>
    </source>
</reference>
<feature type="region of interest" description="Disordered" evidence="1">
    <location>
        <begin position="439"/>
        <end position="464"/>
    </location>
</feature>
<feature type="region of interest" description="Disordered" evidence="1">
    <location>
        <begin position="878"/>
        <end position="900"/>
    </location>
</feature>
<reference evidence="4" key="1">
    <citation type="submission" date="2012-12" db="EMBL/GenBank/DDBJ databases">
        <authorList>
            <person name="Hellsten U."/>
            <person name="Grimwood J."/>
            <person name="Chapman J.A."/>
            <person name="Shapiro H."/>
            <person name="Aerts A."/>
            <person name="Otillar R.P."/>
            <person name="Terry A.Y."/>
            <person name="Boore J.L."/>
            <person name="Simakov O."/>
            <person name="Marletaz F."/>
            <person name="Cho S.-J."/>
            <person name="Edsinger-Gonzales E."/>
            <person name="Havlak P."/>
            <person name="Kuo D.-H."/>
            <person name="Larsson T."/>
            <person name="Lv J."/>
            <person name="Arendt D."/>
            <person name="Savage R."/>
            <person name="Osoegawa K."/>
            <person name="de Jong P."/>
            <person name="Lindberg D.R."/>
            <person name="Seaver E.C."/>
            <person name="Weisblat D.A."/>
            <person name="Putnam N.H."/>
            <person name="Grigoriev I.V."/>
            <person name="Rokhsar D.S."/>
        </authorList>
    </citation>
    <scope>NUCLEOTIDE SEQUENCE</scope>
    <source>
        <strain evidence="4">I ESC-2004</strain>
    </source>
</reference>
<dbReference type="HOGENOM" id="CLU_283019_0_0_1"/>
<proteinExistence type="predicted"/>
<evidence type="ECO:0000256" key="1">
    <source>
        <dbReference type="SAM" id="MobiDB-lite"/>
    </source>
</evidence>
<sequence length="1102" mass="124558">MRNHGRKADKSSMDPALLSEIFKWLLKKPGGSCKMRTLIKDFPLVVSANSLIAQIAVYPNIFLLLDKGNPMESTLRAYIPSVQVCSKYYRKGQCGDKNCSSLHLCHSRLYHNFCRGSCLNHCNITASSLSGFSNDQKQILLRNSCLTVCSGYNTSHGCSNMEQYGSCPFVHVCVEAVQGTCTAGKGCPWNHSLLGEAHHKELYASRHITIDERTEHSLMTKLLIMPVVHILLVFLVQSGKDGASGEELELFLGINRKEVGIFVQAITKQANVHEKKVILRMSKFQICPYYNMGTECLCSGKAFHICAMYIMNKCRKCSLSHDVCDEYNEGLFTNNNCSHLSIWRRRQALRNSALVMCEEYALNGKCSNKACCAMHLCARWITNSCTSSCNKVHTFKTLHNIEVISVHDLSPWNDTELKMKIATVSIHVAKNDLKVNLDDTGVPPTSTDAMSTKDRKRHKTQEEPCKNVEVIGEGAELAKSPECLKLPQKTKEAALSRGHPSLPGAIKNINPKMEQPLDFCLHHSKSDLELPSKRLDKLRDCAEGNMAEQKYGWNAADERKSEAIKEKHEQKIPLSEFIVDEVAQGNSTDVSQLANVVSEVNVDVIQFCEEDTPLEFNVEESHPREVNIPHELNAEESQVCEETIQELISDESQPYEETVQFYEDTNQELNSDESQPYEETVQFHEDINQELNSDESQPYEETVQFHEDINQELNSELSNFNGDISQKTNVNESQPIEGIVMQELAACNIQPDFNSTIEFNAAKGELSDNTTQKPVTDQKPVYEHSNDIDVEHNVANSRLSKELSTESKELEEVKELASMEIEVNPLSENNETIEDQCEKEPVFIPATEEVDKVLPVAGEDTLSTTTQNTQLGDMCAAGRKSDASRNSERSVDTSDLQTSHKEIHGNIEQIAENMRLQLNDTKEFDFCWKWLADDGTWHPYVLLERGVYGSFGRQTKKLKGLLSPGKYGVYESSSPRNYRILRVFEPRNAGTLRVFKPRNYGILRVFEPKNAGTLRVFKPRNYGILRVFEPRNDVFLRVFMPRNYGILRVFAPRNYGILRVFAPRNDIFLRVYEPRSDAFLRVFAPRNDGSTAQRATGSTVEQ</sequence>
<evidence type="ECO:0000313" key="4">
    <source>
        <dbReference type="Proteomes" id="UP000014760"/>
    </source>
</evidence>
<accession>R7UW40</accession>
<dbReference type="EMBL" id="AMQN01020474">
    <property type="status" value="NOT_ANNOTATED_CDS"/>
    <property type="molecule type" value="Genomic_DNA"/>
</dbReference>
<protein>
    <submittedName>
        <fullName evidence="2 3">Uncharacterized protein</fullName>
    </submittedName>
</protein>
<dbReference type="EnsemblMetazoa" id="CapteT197873">
    <property type="protein sequence ID" value="CapteP197873"/>
    <property type="gene ID" value="CapteG197873"/>
</dbReference>
<organism evidence="2">
    <name type="scientific">Capitella teleta</name>
    <name type="common">Polychaete worm</name>
    <dbReference type="NCBI Taxonomy" id="283909"/>
    <lineage>
        <taxon>Eukaryota</taxon>
        <taxon>Metazoa</taxon>
        <taxon>Spiralia</taxon>
        <taxon>Lophotrochozoa</taxon>
        <taxon>Annelida</taxon>
        <taxon>Polychaeta</taxon>
        <taxon>Sedentaria</taxon>
        <taxon>Scolecida</taxon>
        <taxon>Capitellidae</taxon>
        <taxon>Capitella</taxon>
    </lineage>
</organism>
<name>R7UW40_CAPTE</name>
<dbReference type="EMBL" id="AMQN01020472">
    <property type="status" value="NOT_ANNOTATED_CDS"/>
    <property type="molecule type" value="Genomic_DNA"/>
</dbReference>
<feature type="compositionally biased region" description="Basic and acidic residues" evidence="1">
    <location>
        <begin position="879"/>
        <end position="900"/>
    </location>
</feature>
<dbReference type="EMBL" id="AMQN01020473">
    <property type="status" value="NOT_ANNOTATED_CDS"/>
    <property type="molecule type" value="Genomic_DNA"/>
</dbReference>
<reference evidence="3" key="3">
    <citation type="submission" date="2015-06" db="UniProtKB">
        <authorList>
            <consortium name="EnsemblMetazoa"/>
        </authorList>
    </citation>
    <scope>IDENTIFICATION</scope>
</reference>